<reference evidence="3" key="1">
    <citation type="submission" date="2016-04" db="EMBL/GenBank/DDBJ databases">
        <title>Cephalotus genome sequencing.</title>
        <authorList>
            <person name="Fukushima K."/>
            <person name="Hasebe M."/>
            <person name="Fang X."/>
        </authorList>
    </citation>
    <scope>NUCLEOTIDE SEQUENCE [LARGE SCALE GENOMIC DNA]</scope>
    <source>
        <strain evidence="3">cv. St1</strain>
    </source>
</reference>
<dbReference type="InterPro" id="IPR056924">
    <property type="entry name" value="SH3_Tf2-1"/>
</dbReference>
<dbReference type="AlphaFoldDB" id="A0A1Q3ASV3"/>
<dbReference type="SUPFAM" id="SSF54160">
    <property type="entry name" value="Chromo domain-like"/>
    <property type="match status" value="1"/>
</dbReference>
<evidence type="ECO:0000313" key="2">
    <source>
        <dbReference type="EMBL" id="GAV58811.1"/>
    </source>
</evidence>
<keyword evidence="3" id="KW-1185">Reference proteome</keyword>
<feature type="domain" description="Tf2-1-like SH3-like" evidence="1">
    <location>
        <begin position="4"/>
        <end position="47"/>
    </location>
</feature>
<dbReference type="STRING" id="3775.A0A1Q3ASV3"/>
<gene>
    <name evidence="2" type="ORF">CFOL_v3_02344</name>
</gene>
<dbReference type="Proteomes" id="UP000187406">
    <property type="component" value="Unassembled WGS sequence"/>
</dbReference>
<name>A0A1Q3ASV3_CEPFO</name>
<dbReference type="InParanoid" id="A0A1Q3ASV3"/>
<organism evidence="2 3">
    <name type="scientific">Cephalotus follicularis</name>
    <name type="common">Albany pitcher plant</name>
    <dbReference type="NCBI Taxonomy" id="3775"/>
    <lineage>
        <taxon>Eukaryota</taxon>
        <taxon>Viridiplantae</taxon>
        <taxon>Streptophyta</taxon>
        <taxon>Embryophyta</taxon>
        <taxon>Tracheophyta</taxon>
        <taxon>Spermatophyta</taxon>
        <taxon>Magnoliopsida</taxon>
        <taxon>eudicotyledons</taxon>
        <taxon>Gunneridae</taxon>
        <taxon>Pentapetalae</taxon>
        <taxon>rosids</taxon>
        <taxon>fabids</taxon>
        <taxon>Oxalidales</taxon>
        <taxon>Cephalotaceae</taxon>
        <taxon>Cephalotus</taxon>
    </lineage>
</organism>
<dbReference type="EMBL" id="BDDD01000083">
    <property type="protein sequence ID" value="GAV58811.1"/>
    <property type="molecule type" value="Genomic_DNA"/>
</dbReference>
<dbReference type="Pfam" id="PF24626">
    <property type="entry name" value="SH3_Tf2-1"/>
    <property type="match status" value="1"/>
</dbReference>
<protein>
    <submittedName>
        <fullName evidence="2">Chromo domain-containing protein</fullName>
    </submittedName>
</protein>
<dbReference type="Gene3D" id="2.40.50.40">
    <property type="match status" value="1"/>
</dbReference>
<evidence type="ECO:0000313" key="3">
    <source>
        <dbReference type="Proteomes" id="UP000187406"/>
    </source>
</evidence>
<accession>A0A1Q3ASV3</accession>
<dbReference type="OrthoDB" id="5554229at2759"/>
<feature type="non-terminal residue" evidence="2">
    <location>
        <position position="1"/>
    </location>
</feature>
<proteinExistence type="predicted"/>
<dbReference type="InterPro" id="IPR016197">
    <property type="entry name" value="Chromo-like_dom_sf"/>
</dbReference>
<dbReference type="PANTHER" id="PTHR46148:SF52">
    <property type="entry name" value="OS04G0603800 PROTEIN"/>
    <property type="match status" value="1"/>
</dbReference>
<dbReference type="PANTHER" id="PTHR46148">
    <property type="entry name" value="CHROMO DOMAIN-CONTAINING PROTEIN"/>
    <property type="match status" value="1"/>
</dbReference>
<sequence length="112" mass="13195">RKILKLSSRFYGPFKILQRVGPIAYKLELPDGSRIHPVFHVSLLKKKIGKEVAVQTTLPALQYEDDSLMPSPQQAILDQRMKQRHFEILVHWHRLSPAEATWENLEEFNMRY</sequence>
<evidence type="ECO:0000259" key="1">
    <source>
        <dbReference type="Pfam" id="PF24626"/>
    </source>
</evidence>
<dbReference type="CDD" id="cd00024">
    <property type="entry name" value="CD_CSD"/>
    <property type="match status" value="1"/>
</dbReference>
<feature type="non-terminal residue" evidence="2">
    <location>
        <position position="112"/>
    </location>
</feature>
<comment type="caution">
    <text evidence="2">The sequence shown here is derived from an EMBL/GenBank/DDBJ whole genome shotgun (WGS) entry which is preliminary data.</text>
</comment>